<protein>
    <submittedName>
        <fullName evidence="1">Domain of uncharacterized function (DUF2017)</fullName>
    </submittedName>
</protein>
<evidence type="ECO:0000313" key="2">
    <source>
        <dbReference type="Proteomes" id="UP000250006"/>
    </source>
</evidence>
<dbReference type="Pfam" id="PF09438">
    <property type="entry name" value="DUF2017"/>
    <property type="match status" value="1"/>
</dbReference>
<sequence length="248" mass="26876">MRAFQPTAGGFHSALEPWERIVLEQLVREVAGILGPSSNQAKTSAQESSFPPAQLGDAVANAPQSDAAQCPEVVTQPPRPREGESLADARTLAALDFTPGEDAEAPTTYLAHPAEDPALAALLPQASEDPQLAADLAALIREPLRDDKHRRLVAMARELLAPSGPDGKVLVVARQLPDWLGALNDLRLFLAQRLEITTPQAAEAVHEELLETPPLSAIPQAHLRHMRVVLYEMVTWWQESLLAAVEEN</sequence>
<keyword evidence="2" id="KW-1185">Reference proteome</keyword>
<dbReference type="Proteomes" id="UP000250006">
    <property type="component" value="Unassembled WGS sequence"/>
</dbReference>
<comment type="caution">
    <text evidence="1">The sequence shown here is derived from an EMBL/GenBank/DDBJ whole genome shotgun (WGS) entry which is preliminary data.</text>
</comment>
<organism evidence="1 2">
    <name type="scientific">Actinomyces bovis</name>
    <dbReference type="NCBI Taxonomy" id="1658"/>
    <lineage>
        <taxon>Bacteria</taxon>
        <taxon>Bacillati</taxon>
        <taxon>Actinomycetota</taxon>
        <taxon>Actinomycetes</taxon>
        <taxon>Actinomycetales</taxon>
        <taxon>Actinomycetaceae</taxon>
        <taxon>Actinomyces</taxon>
    </lineage>
</organism>
<dbReference type="EMBL" id="UAPQ01000008">
    <property type="protein sequence ID" value="SPT53850.1"/>
    <property type="molecule type" value="Genomic_DNA"/>
</dbReference>
<dbReference type="InterPro" id="IPR018561">
    <property type="entry name" value="AosR"/>
</dbReference>
<evidence type="ECO:0000313" key="1">
    <source>
        <dbReference type="EMBL" id="SPT53850.1"/>
    </source>
</evidence>
<dbReference type="RefSeq" id="WP_170166876.1">
    <property type="nucleotide sequence ID" value="NZ_UAPQ01000008.1"/>
</dbReference>
<proteinExistence type="predicted"/>
<reference evidence="1 2" key="1">
    <citation type="submission" date="2018-06" db="EMBL/GenBank/DDBJ databases">
        <authorList>
            <consortium name="Pathogen Informatics"/>
            <person name="Doyle S."/>
        </authorList>
    </citation>
    <scope>NUCLEOTIDE SEQUENCE [LARGE SCALE GENOMIC DNA]</scope>
    <source>
        <strain evidence="1 2">NCTC11535</strain>
    </source>
</reference>
<accession>A0ABY1VP06</accession>
<name>A0ABY1VP06_9ACTO</name>
<gene>
    <name evidence="1" type="ORF">NCTC11535_01535</name>
</gene>